<dbReference type="GeneID" id="56082703"/>
<dbReference type="EMBL" id="CP058909">
    <property type="protein sequence ID" value="QLH81736.1"/>
    <property type="molecule type" value="Genomic_DNA"/>
</dbReference>
<evidence type="ECO:0000256" key="5">
    <source>
        <dbReference type="SAM" id="Phobius"/>
    </source>
</evidence>
<feature type="transmembrane region" description="Helical" evidence="5">
    <location>
        <begin position="41"/>
        <end position="60"/>
    </location>
</feature>
<evidence type="ECO:0000313" key="8">
    <source>
        <dbReference type="Proteomes" id="UP000509346"/>
    </source>
</evidence>
<protein>
    <submittedName>
        <fullName evidence="7">ABC transporter substrate-binding protein</fullName>
    </submittedName>
</protein>
<name>A0A7D5TGL2_9EURY</name>
<dbReference type="KEGG" id="hpel:HZS54_08900"/>
<dbReference type="Proteomes" id="UP000509346">
    <property type="component" value="Chromosome"/>
</dbReference>
<keyword evidence="5" id="KW-1133">Transmembrane helix</keyword>
<reference evidence="7 8" key="1">
    <citation type="submission" date="2020-07" db="EMBL/GenBank/DDBJ databases">
        <title>Halosimplex litoreum sp. nov. and Halosimplex rubrum sp. nov., isolated from different salt environments.</title>
        <authorList>
            <person name="Cui H."/>
        </authorList>
    </citation>
    <scope>NUCLEOTIDE SEQUENCE [LARGE SCALE GENOMIC DNA]</scope>
    <source>
        <strain evidence="7 8">R2</strain>
    </source>
</reference>
<dbReference type="RefSeq" id="WP_179922031.1">
    <property type="nucleotide sequence ID" value="NZ_CP058909.1"/>
</dbReference>
<feature type="region of interest" description="Disordered" evidence="4">
    <location>
        <begin position="1"/>
        <end position="38"/>
    </location>
</feature>
<evidence type="ECO:0000256" key="1">
    <source>
        <dbReference type="ARBA" id="ARBA00004418"/>
    </source>
</evidence>
<keyword evidence="8" id="KW-1185">Reference proteome</keyword>
<comment type="subcellular location">
    <subcellularLocation>
        <location evidence="1">Periplasm</location>
    </subcellularLocation>
</comment>
<dbReference type="Pfam" id="PF09084">
    <property type="entry name" value="NMT1"/>
    <property type="match status" value="1"/>
</dbReference>
<dbReference type="PANTHER" id="PTHR30024">
    <property type="entry name" value="ALIPHATIC SULFONATES-BINDING PROTEIN-RELATED"/>
    <property type="match status" value="1"/>
</dbReference>
<dbReference type="GO" id="GO:0042918">
    <property type="term" value="P:alkanesulfonate transmembrane transport"/>
    <property type="evidence" value="ECO:0007669"/>
    <property type="project" value="TreeGrafter"/>
</dbReference>
<keyword evidence="5" id="KW-0812">Transmembrane</keyword>
<organism evidence="7 8">
    <name type="scientific">Halosimplex pelagicum</name>
    <dbReference type="NCBI Taxonomy" id="869886"/>
    <lineage>
        <taxon>Archaea</taxon>
        <taxon>Methanobacteriati</taxon>
        <taxon>Methanobacteriota</taxon>
        <taxon>Stenosarchaea group</taxon>
        <taxon>Halobacteria</taxon>
        <taxon>Halobacteriales</taxon>
        <taxon>Haloarculaceae</taxon>
        <taxon>Halosimplex</taxon>
    </lineage>
</organism>
<evidence type="ECO:0000256" key="4">
    <source>
        <dbReference type="SAM" id="MobiDB-lite"/>
    </source>
</evidence>
<dbReference type="GO" id="GO:0042597">
    <property type="term" value="C:periplasmic space"/>
    <property type="evidence" value="ECO:0007669"/>
    <property type="project" value="UniProtKB-SubCell"/>
</dbReference>
<gene>
    <name evidence="7" type="ORF">HZS54_08900</name>
</gene>
<evidence type="ECO:0000313" key="7">
    <source>
        <dbReference type="EMBL" id="QLH81736.1"/>
    </source>
</evidence>
<dbReference type="PANTHER" id="PTHR30024:SF47">
    <property type="entry name" value="TAURINE-BINDING PERIPLASMIC PROTEIN"/>
    <property type="match status" value="1"/>
</dbReference>
<evidence type="ECO:0000256" key="3">
    <source>
        <dbReference type="ARBA" id="ARBA00022729"/>
    </source>
</evidence>
<dbReference type="InterPro" id="IPR015168">
    <property type="entry name" value="SsuA/THI5"/>
</dbReference>
<keyword evidence="5" id="KW-0472">Membrane</keyword>
<accession>A0A7D5TGL2</accession>
<dbReference type="OrthoDB" id="199080at2157"/>
<feature type="compositionally biased region" description="Basic and acidic residues" evidence="4">
    <location>
        <begin position="24"/>
        <end position="33"/>
    </location>
</feature>
<dbReference type="SUPFAM" id="SSF53850">
    <property type="entry name" value="Periplasmic binding protein-like II"/>
    <property type="match status" value="1"/>
</dbReference>
<evidence type="ECO:0000259" key="6">
    <source>
        <dbReference type="Pfam" id="PF09084"/>
    </source>
</evidence>
<comment type="similarity">
    <text evidence="2">Belongs to the bacterial solute-binding protein SsuA/TauA family.</text>
</comment>
<keyword evidence="3" id="KW-0732">Signal</keyword>
<dbReference type="AlphaFoldDB" id="A0A7D5TGL2"/>
<proteinExistence type="inferred from homology"/>
<sequence>MPTRDEGTDDPDDASIDGRNGSTTRDRSADGPRRGRSRRRFIGTALAGAGAALSGCSGVLGGGSSTSLTIGYQPFGTPYWSELVVKHGELIEKYTDELSGSYEVSWQSALQGSIIGNRMISGENQAGYNGDMPTILALANDDRPINMVGLSGWSMGQQCNVVITPKDSDIEGPADLDGADVGATTGACSHRFLLSLQEYEDISVNLVDQDVNTILANVGTGDLDAGVMWEPNPTMGVVQQDVARWVVTGAPYDDPDIGALTMNQSLIDEDYEAAKAIMKAELEAKHVMKTDEEQTLDLIKEEEDLADYERATVEAALFENISVNPDTPKMHFATDLRQIEPARTLLEETAPQFLLDQGSIEQLPGEERFHFDLLDEAASELAESVDWDPRDEEVSAP</sequence>
<feature type="domain" description="SsuA/THI5-like" evidence="6">
    <location>
        <begin position="154"/>
        <end position="289"/>
    </location>
</feature>
<evidence type="ECO:0000256" key="2">
    <source>
        <dbReference type="ARBA" id="ARBA00010742"/>
    </source>
</evidence>
<dbReference type="Gene3D" id="3.40.190.10">
    <property type="entry name" value="Periplasmic binding protein-like II"/>
    <property type="match status" value="2"/>
</dbReference>